<evidence type="ECO:0000313" key="2">
    <source>
        <dbReference type="EMBL" id="VVM59870.1"/>
    </source>
</evidence>
<feature type="region of interest" description="Disordered" evidence="1">
    <location>
        <begin position="75"/>
        <end position="96"/>
    </location>
</feature>
<accession>A0A5E6QVU8</accession>
<evidence type="ECO:0000313" key="3">
    <source>
        <dbReference type="Proteomes" id="UP000326729"/>
    </source>
</evidence>
<name>A0A5E6QVU8_PSEFL</name>
<dbReference type="Proteomes" id="UP000326729">
    <property type="component" value="Unassembled WGS sequence"/>
</dbReference>
<organism evidence="2 3">
    <name type="scientific">Pseudomonas fluorescens</name>
    <dbReference type="NCBI Taxonomy" id="294"/>
    <lineage>
        <taxon>Bacteria</taxon>
        <taxon>Pseudomonadati</taxon>
        <taxon>Pseudomonadota</taxon>
        <taxon>Gammaproteobacteria</taxon>
        <taxon>Pseudomonadales</taxon>
        <taxon>Pseudomonadaceae</taxon>
        <taxon>Pseudomonas</taxon>
    </lineage>
</organism>
<feature type="compositionally biased region" description="Basic and acidic residues" evidence="1">
    <location>
        <begin position="79"/>
        <end position="96"/>
    </location>
</feature>
<dbReference type="EMBL" id="CABVGY010000005">
    <property type="protein sequence ID" value="VVM59870.1"/>
    <property type="molecule type" value="Genomic_DNA"/>
</dbReference>
<dbReference type="RefSeq" id="WP_150715348.1">
    <property type="nucleotide sequence ID" value="NZ_CABVGY010000005.1"/>
</dbReference>
<dbReference type="AlphaFoldDB" id="A0A5E6QVU8"/>
<reference evidence="2 3" key="1">
    <citation type="submission" date="2019-09" db="EMBL/GenBank/DDBJ databases">
        <authorList>
            <person name="Chandra G."/>
            <person name="Truman W A."/>
        </authorList>
    </citation>
    <scope>NUCLEOTIDE SEQUENCE [LARGE SCALE GENOMIC DNA]</scope>
    <source>
        <strain evidence="2">PS659</strain>
    </source>
</reference>
<proteinExistence type="predicted"/>
<gene>
    <name evidence="2" type="ORF">PS659_01260</name>
</gene>
<sequence length="96" mass="10187">MTLYSVNAVQLGVDGEVRAFRGIETNGQTRAAIGTERIFTIPEMLGLMANGDLFDLAFIGESGGKVSGGLNLADGNGSVREERGGEKRNIADLPRF</sequence>
<evidence type="ECO:0000256" key="1">
    <source>
        <dbReference type="SAM" id="MobiDB-lite"/>
    </source>
</evidence>
<protein>
    <submittedName>
        <fullName evidence="2">Uncharacterized protein</fullName>
    </submittedName>
</protein>